<proteinExistence type="inferred from homology"/>
<feature type="compositionally biased region" description="Low complexity" evidence="14">
    <location>
        <begin position="674"/>
        <end position="692"/>
    </location>
</feature>
<dbReference type="GO" id="GO:0000981">
    <property type="term" value="F:DNA-binding transcription factor activity, RNA polymerase II-specific"/>
    <property type="evidence" value="ECO:0007669"/>
    <property type="project" value="TreeGrafter"/>
</dbReference>
<keyword evidence="11" id="KW-0804">Transcription</keyword>
<dbReference type="PROSITE" id="PS50157">
    <property type="entry name" value="ZINC_FINGER_C2H2_2"/>
    <property type="match status" value="3"/>
</dbReference>
<feature type="region of interest" description="Disordered" evidence="14">
    <location>
        <begin position="612"/>
        <end position="636"/>
    </location>
</feature>
<dbReference type="GO" id="GO:0008270">
    <property type="term" value="F:zinc ion binding"/>
    <property type="evidence" value="ECO:0007669"/>
    <property type="project" value="UniProtKB-KW"/>
</dbReference>
<feature type="compositionally biased region" description="Low complexity" evidence="14">
    <location>
        <begin position="139"/>
        <end position="155"/>
    </location>
</feature>
<evidence type="ECO:0000259" key="15">
    <source>
        <dbReference type="PROSITE" id="PS50157"/>
    </source>
</evidence>
<feature type="region of interest" description="Disordered" evidence="14">
    <location>
        <begin position="555"/>
        <end position="576"/>
    </location>
</feature>
<dbReference type="PANTHER" id="PTHR23235:SF60">
    <property type="entry name" value="STRIPE, ISOFORM D"/>
    <property type="match status" value="1"/>
</dbReference>
<keyword evidence="6" id="KW-0677">Repeat</keyword>
<comment type="similarity">
    <text evidence="3">Belongs to the EGR C2H2-type zinc-finger protein family.</text>
</comment>
<feature type="compositionally biased region" description="Low complexity" evidence="14">
    <location>
        <begin position="319"/>
        <end position="352"/>
    </location>
</feature>
<keyword evidence="12" id="KW-0539">Nucleus</keyword>
<dbReference type="GO" id="GO:0005737">
    <property type="term" value="C:cytoplasm"/>
    <property type="evidence" value="ECO:0007669"/>
    <property type="project" value="UniProtKB-SubCell"/>
</dbReference>
<accession>A0A336LIA7</accession>
<feature type="region of interest" description="Disordered" evidence="14">
    <location>
        <begin position="273"/>
        <end position="352"/>
    </location>
</feature>
<dbReference type="InterPro" id="IPR036236">
    <property type="entry name" value="Znf_C2H2_sf"/>
</dbReference>
<dbReference type="GO" id="GO:0000978">
    <property type="term" value="F:RNA polymerase II cis-regulatory region sequence-specific DNA binding"/>
    <property type="evidence" value="ECO:0007669"/>
    <property type="project" value="TreeGrafter"/>
</dbReference>
<dbReference type="VEuPathDB" id="VectorBase:CSON001332"/>
<evidence type="ECO:0000256" key="14">
    <source>
        <dbReference type="SAM" id="MobiDB-lite"/>
    </source>
</evidence>
<feature type="compositionally biased region" description="Low complexity" evidence="14">
    <location>
        <begin position="459"/>
        <end position="470"/>
    </location>
</feature>
<protein>
    <submittedName>
        <fullName evidence="16">CSON001332 protein</fullName>
    </submittedName>
</protein>
<feature type="compositionally biased region" description="Polar residues" evidence="14">
    <location>
        <begin position="693"/>
        <end position="705"/>
    </location>
</feature>
<dbReference type="EMBL" id="UFQT01000011">
    <property type="protein sequence ID" value="SSX17566.1"/>
    <property type="molecule type" value="Genomic_DNA"/>
</dbReference>
<evidence type="ECO:0000256" key="5">
    <source>
        <dbReference type="ARBA" id="ARBA00022723"/>
    </source>
</evidence>
<evidence type="ECO:0000256" key="10">
    <source>
        <dbReference type="ARBA" id="ARBA00023125"/>
    </source>
</evidence>
<dbReference type="FunFam" id="3.30.160.60:FF:000092">
    <property type="entry name" value="Early growth response protein 3"/>
    <property type="match status" value="1"/>
</dbReference>
<dbReference type="GO" id="GO:0005634">
    <property type="term" value="C:nucleus"/>
    <property type="evidence" value="ECO:0007669"/>
    <property type="project" value="UniProtKB-SubCell"/>
</dbReference>
<feature type="compositionally biased region" description="Polar residues" evidence="14">
    <location>
        <begin position="414"/>
        <end position="427"/>
    </location>
</feature>
<evidence type="ECO:0000256" key="1">
    <source>
        <dbReference type="ARBA" id="ARBA00004123"/>
    </source>
</evidence>
<feature type="compositionally biased region" description="Low complexity" evidence="14">
    <location>
        <begin position="612"/>
        <end position="621"/>
    </location>
</feature>
<dbReference type="SMART" id="SM00355">
    <property type="entry name" value="ZnF_C2H2"/>
    <property type="match status" value="3"/>
</dbReference>
<evidence type="ECO:0000256" key="7">
    <source>
        <dbReference type="ARBA" id="ARBA00022771"/>
    </source>
</evidence>
<feature type="compositionally biased region" description="Low complexity" evidence="14">
    <location>
        <begin position="910"/>
        <end position="938"/>
    </location>
</feature>
<keyword evidence="8" id="KW-0862">Zinc</keyword>
<keyword evidence="4" id="KW-0963">Cytoplasm</keyword>
<keyword evidence="5" id="KW-0479">Metal-binding</keyword>
<feature type="compositionally biased region" description="Basic residues" evidence="14">
    <location>
        <begin position="894"/>
        <end position="906"/>
    </location>
</feature>
<feature type="domain" description="C2H2-type" evidence="15">
    <location>
        <begin position="877"/>
        <end position="904"/>
    </location>
</feature>
<evidence type="ECO:0000256" key="9">
    <source>
        <dbReference type="ARBA" id="ARBA00023015"/>
    </source>
</evidence>
<dbReference type="SUPFAM" id="SSF57667">
    <property type="entry name" value="beta-beta-alpha zinc fingers"/>
    <property type="match status" value="2"/>
</dbReference>
<feature type="domain" description="C2H2-type" evidence="15">
    <location>
        <begin position="819"/>
        <end position="848"/>
    </location>
</feature>
<feature type="region of interest" description="Disordered" evidence="14">
    <location>
        <begin position="674"/>
        <end position="764"/>
    </location>
</feature>
<reference evidence="16" key="1">
    <citation type="submission" date="2018-07" db="EMBL/GenBank/DDBJ databases">
        <authorList>
            <person name="Quirk P.G."/>
            <person name="Krulwich T.A."/>
        </authorList>
    </citation>
    <scope>NUCLEOTIDE SEQUENCE</scope>
</reference>
<dbReference type="PROSITE" id="PS00028">
    <property type="entry name" value="ZINC_FINGER_C2H2_1"/>
    <property type="match status" value="3"/>
</dbReference>
<dbReference type="Pfam" id="PF00096">
    <property type="entry name" value="zf-C2H2"/>
    <property type="match status" value="2"/>
</dbReference>
<dbReference type="OMA" id="YVWVGQD"/>
<evidence type="ECO:0000256" key="8">
    <source>
        <dbReference type="ARBA" id="ARBA00022833"/>
    </source>
</evidence>
<feature type="region of interest" description="Disordered" evidence="14">
    <location>
        <begin position="888"/>
        <end position="953"/>
    </location>
</feature>
<evidence type="ECO:0000256" key="11">
    <source>
        <dbReference type="ARBA" id="ARBA00023163"/>
    </source>
</evidence>
<feature type="compositionally biased region" description="Basic residues" evidence="14">
    <location>
        <begin position="939"/>
        <end position="951"/>
    </location>
</feature>
<name>A0A336LIA7_CULSO</name>
<evidence type="ECO:0000256" key="13">
    <source>
        <dbReference type="PROSITE-ProRule" id="PRU00042"/>
    </source>
</evidence>
<feature type="domain" description="C2H2-type" evidence="15">
    <location>
        <begin position="849"/>
        <end position="876"/>
    </location>
</feature>
<dbReference type="PANTHER" id="PTHR23235">
    <property type="entry name" value="KRUEPPEL-LIKE TRANSCRIPTION FACTOR"/>
    <property type="match status" value="1"/>
</dbReference>
<feature type="compositionally biased region" description="Low complexity" evidence="14">
    <location>
        <begin position="727"/>
        <end position="737"/>
    </location>
</feature>
<evidence type="ECO:0000256" key="12">
    <source>
        <dbReference type="ARBA" id="ARBA00023242"/>
    </source>
</evidence>
<feature type="compositionally biased region" description="Low complexity" evidence="14">
    <location>
        <begin position="15"/>
        <end position="33"/>
    </location>
</feature>
<evidence type="ECO:0000256" key="4">
    <source>
        <dbReference type="ARBA" id="ARBA00022490"/>
    </source>
</evidence>
<dbReference type="Gene3D" id="3.30.160.60">
    <property type="entry name" value="Classic Zinc Finger"/>
    <property type="match status" value="3"/>
</dbReference>
<comment type="subcellular location">
    <subcellularLocation>
        <location evidence="2">Cytoplasm</location>
    </subcellularLocation>
    <subcellularLocation>
        <location evidence="1">Nucleus</location>
    </subcellularLocation>
</comment>
<dbReference type="InterPro" id="IPR013087">
    <property type="entry name" value="Znf_C2H2_type"/>
</dbReference>
<feature type="compositionally biased region" description="Low complexity" evidence="14">
    <location>
        <begin position="273"/>
        <end position="302"/>
    </location>
</feature>
<evidence type="ECO:0000313" key="16">
    <source>
        <dbReference type="EMBL" id="SSX17566.1"/>
    </source>
</evidence>
<feature type="compositionally biased region" description="Low complexity" evidence="14">
    <location>
        <begin position="745"/>
        <end position="764"/>
    </location>
</feature>
<feature type="region of interest" description="Disordered" evidence="14">
    <location>
        <begin position="1"/>
        <end position="33"/>
    </location>
</feature>
<organism evidence="16">
    <name type="scientific">Culicoides sonorensis</name>
    <name type="common">Biting midge</name>
    <dbReference type="NCBI Taxonomy" id="179676"/>
    <lineage>
        <taxon>Eukaryota</taxon>
        <taxon>Metazoa</taxon>
        <taxon>Ecdysozoa</taxon>
        <taxon>Arthropoda</taxon>
        <taxon>Hexapoda</taxon>
        <taxon>Insecta</taxon>
        <taxon>Pterygota</taxon>
        <taxon>Neoptera</taxon>
        <taxon>Endopterygota</taxon>
        <taxon>Diptera</taxon>
        <taxon>Nematocera</taxon>
        <taxon>Chironomoidea</taxon>
        <taxon>Ceratopogonidae</taxon>
        <taxon>Ceratopogoninae</taxon>
        <taxon>Culicoides</taxon>
        <taxon>Monoculicoides</taxon>
    </lineage>
</organism>
<dbReference type="AlphaFoldDB" id="A0A336LIA7"/>
<feature type="region of interest" description="Disordered" evidence="14">
    <location>
        <begin position="405"/>
        <end position="528"/>
    </location>
</feature>
<feature type="region of interest" description="Disordered" evidence="14">
    <location>
        <begin position="139"/>
        <end position="162"/>
    </location>
</feature>
<evidence type="ECO:0000256" key="2">
    <source>
        <dbReference type="ARBA" id="ARBA00004496"/>
    </source>
</evidence>
<keyword evidence="7 13" id="KW-0863">Zinc-finger</keyword>
<evidence type="ECO:0000256" key="6">
    <source>
        <dbReference type="ARBA" id="ARBA00022737"/>
    </source>
</evidence>
<gene>
    <name evidence="16" type="primary">CSON001332</name>
</gene>
<keyword evidence="10" id="KW-0238">DNA-binding</keyword>
<keyword evidence="9" id="KW-0805">Transcription regulation</keyword>
<sequence length="972" mass="106036">MLAMRRESDQYSVYSSNNNNNNNNNQVNSNTNINNSDISENIINNTNTNTNNSSANSIINSVNGNCTSASIVSSGLHQNQFYSSPFNFNGYGSAAYPPIGAFTAPRPCTSSTTDEFIDITQVQQLLIENSLQSSSASLLTSGTTTTTTSSVATSTKPTRPRVNLQKAAEFSSQLQNESPSRRVLFDYSSPYLYSNYHTSPSEDLFALWLGNNGTGGVAPGQPAAAMIMEGLDTLVPPSHHTFLALQDHFNAFCFDTVGSFMKTAATPTSFHLNSNNNNSSIPNNNNNNLTTQTSSSNQISQSHHTLHQLQAQQELRHPSANTNNNASNVNNNSNSGTTISNNSSVSKNCNNNNNNNTITSSAASSSCNNSSSTTSIITASATILTSSGHPTLSLPSVTQSIAGKVSETNNNNNSGDLNTPVTTSSDIPSFFGPSTVVEPPPITSSIESEDISLEQPAVSSPCGSLCSPPSKQERTTPPSVAIEEEASNTSGSTIMYPSHHHHHASTSHTNDQNLHSTTHHHQSQVDDSNKISYRGIFTTTGNIATSMGGMTVSGGSSQSSVMLSQMSPPSASSGISSWNLPSPDKTLFQNPMFNLGPGPLSSAQAHYAPQSNLPLQSQSPSSHHHHHYGVSGDDRPHHVELLGLTMECPPSIVLRQPPTYGSCLPSMTQLEMQQQQQQQQQHQQQQQEMQIQYSRNQSLMTSSAPKYQWPESDLEYSPQQTLVNPGPSSNSSSNIIPKQEPYTTPHPMSSDSNSHSMQSQNSSYQQSLQLAEYNQATSKGHEILSQVYQQHPMPIKLVPVKPRKYPNRPSKTPVHERPYACPVENCDRRFSRSDELTRHIRIHTGQKPFQCRICMRSFSRSDHLTTHIRTHTGEKPFSCDICGRKFARSDEKKRHAKVHLKQRIKKEKLSNQNTGNNSGNTSQQSSSSMSHSQMQSQQSHHHHPHHHHHSIVSHYGAHDEMMPIVTSSGNSL</sequence>
<evidence type="ECO:0000256" key="3">
    <source>
        <dbReference type="ARBA" id="ARBA00005682"/>
    </source>
</evidence>